<dbReference type="Proteomes" id="UP001562065">
    <property type="component" value="Unassembled WGS sequence"/>
</dbReference>
<dbReference type="Gene3D" id="3.40.30.10">
    <property type="entry name" value="Glutaredoxin"/>
    <property type="match status" value="1"/>
</dbReference>
<accession>A0ABV4AJB7</accession>
<keyword evidence="3" id="KW-0560">Oxidoreductase</keyword>
<organism evidence="3 4">
    <name type="scientific">Isoalcanivorax beigongshangi</name>
    <dbReference type="NCBI Taxonomy" id="3238810"/>
    <lineage>
        <taxon>Bacteria</taxon>
        <taxon>Pseudomonadati</taxon>
        <taxon>Pseudomonadota</taxon>
        <taxon>Gammaproteobacteria</taxon>
        <taxon>Oceanospirillales</taxon>
        <taxon>Alcanivoracaceae</taxon>
        <taxon>Isoalcanivorax</taxon>
    </lineage>
</organism>
<dbReference type="PANTHER" id="PTHR35272">
    <property type="entry name" value="THIOL:DISULFIDE INTERCHANGE PROTEIN DSBC-RELATED"/>
    <property type="match status" value="1"/>
</dbReference>
<dbReference type="InterPro" id="IPR009094">
    <property type="entry name" value="DiS-bond_isomerase_DsbC/G_N_sf"/>
</dbReference>
<name>A0ABV4AJB7_9GAMM</name>
<keyword evidence="4" id="KW-1185">Reference proteome</keyword>
<gene>
    <name evidence="3" type="primary">dsbG</name>
    <name evidence="3" type="ORF">AB5I84_10275</name>
</gene>
<feature type="signal peptide" evidence="1">
    <location>
        <begin position="1"/>
        <end position="19"/>
    </location>
</feature>
<dbReference type="RefSeq" id="WP_369455766.1">
    <property type="nucleotide sequence ID" value="NZ_JBGCUO010000001.1"/>
</dbReference>
<dbReference type="Pfam" id="PF13098">
    <property type="entry name" value="Thioredoxin_2"/>
    <property type="match status" value="1"/>
</dbReference>
<dbReference type="SUPFAM" id="SSF52833">
    <property type="entry name" value="Thioredoxin-like"/>
    <property type="match status" value="1"/>
</dbReference>
<keyword evidence="1" id="KW-0574">Periplasm</keyword>
<dbReference type="InterPro" id="IPR012336">
    <property type="entry name" value="Thioredoxin-like_fold"/>
</dbReference>
<dbReference type="GO" id="GO:0016491">
    <property type="term" value="F:oxidoreductase activity"/>
    <property type="evidence" value="ECO:0007669"/>
    <property type="project" value="UniProtKB-KW"/>
</dbReference>
<reference evidence="3 4" key="1">
    <citation type="submission" date="2024-07" db="EMBL/GenBank/DDBJ databases">
        <authorList>
            <person name="Ren Q."/>
        </authorList>
    </citation>
    <scope>NUCLEOTIDE SEQUENCE [LARGE SCALE GENOMIC DNA]</scope>
    <source>
        <strain evidence="3 4">REN37</strain>
    </source>
</reference>
<dbReference type="Gene3D" id="3.10.450.70">
    <property type="entry name" value="Disulphide bond isomerase, DsbC/G, N-terminal"/>
    <property type="match status" value="1"/>
</dbReference>
<dbReference type="InterPro" id="IPR033954">
    <property type="entry name" value="DiS-bond_Isoase_DsbC/G"/>
</dbReference>
<dbReference type="SUPFAM" id="SSF54423">
    <property type="entry name" value="DsbC/DsbG N-terminal domain-like"/>
    <property type="match status" value="1"/>
</dbReference>
<comment type="function">
    <text evidence="1">Required for disulfide bond formation in some periplasmic proteins. Acts by transferring its disulfide bond to other proteins and is reduced in the process.</text>
</comment>
<keyword evidence="1" id="KW-0732">Signal</keyword>
<evidence type="ECO:0000256" key="1">
    <source>
        <dbReference type="RuleBase" id="RU364038"/>
    </source>
</evidence>
<comment type="caution">
    <text evidence="3">The sequence shown here is derived from an EMBL/GenBank/DDBJ whole genome shotgun (WGS) entry which is preliminary data.</text>
</comment>
<protein>
    <recommendedName>
        <fullName evidence="1">Thiol:disulfide interchange protein</fullName>
    </recommendedName>
</protein>
<evidence type="ECO:0000313" key="4">
    <source>
        <dbReference type="Proteomes" id="UP001562065"/>
    </source>
</evidence>
<evidence type="ECO:0000259" key="2">
    <source>
        <dbReference type="Pfam" id="PF13098"/>
    </source>
</evidence>
<dbReference type="InterPro" id="IPR036249">
    <property type="entry name" value="Thioredoxin-like_sf"/>
</dbReference>
<comment type="subcellular location">
    <subcellularLocation>
        <location evidence="1">Periplasm</location>
    </subcellularLocation>
</comment>
<feature type="domain" description="Thioredoxin-like fold" evidence="2">
    <location>
        <begin position="115"/>
        <end position="244"/>
    </location>
</feature>
<sequence length="251" mass="26899">MNFKTLAALAVLTPAAALAAELPAPLKALEGHGAELVRTFETGTPMKGYLFSAQGQFFTAYLDEKGQYAIVGAMLDSNGNNASESVIAGVEAERLQDAWASLENSNWVAEGSDKAERIVYTFTDPNCPFCHRFWEAAQPWVKAGKVQLRHVVVAILRPDSLNKAAAIMADRNPGAAMGRHNQSFNDGGITPANAVDTATRARIMANNDLMRNLGVTGTPASFYLDNGATRMVSGFPRGDQLQALMGSPQPR</sequence>
<dbReference type="InterPro" id="IPR051470">
    <property type="entry name" value="Thiol:disulfide_interchange"/>
</dbReference>
<dbReference type="NCBIfam" id="NF008657">
    <property type="entry name" value="PRK11657.1"/>
    <property type="match status" value="1"/>
</dbReference>
<dbReference type="PANTHER" id="PTHR35272:SF4">
    <property type="entry name" value="THIOL:DISULFIDE INTERCHANGE PROTEIN DSBG"/>
    <property type="match status" value="1"/>
</dbReference>
<feature type="chain" id="PRO_5044954852" description="Thiol:disulfide interchange protein" evidence="1">
    <location>
        <begin position="20"/>
        <end position="251"/>
    </location>
</feature>
<keyword evidence="1" id="KW-0676">Redox-active center</keyword>
<dbReference type="EMBL" id="JBGCUO010000001">
    <property type="protein sequence ID" value="MEY1662532.1"/>
    <property type="molecule type" value="Genomic_DNA"/>
</dbReference>
<comment type="similarity">
    <text evidence="1">Belongs to the thioredoxin family. DsbC subfamily.</text>
</comment>
<dbReference type="CDD" id="cd03020">
    <property type="entry name" value="DsbA_DsbC_DsbG"/>
    <property type="match status" value="1"/>
</dbReference>
<evidence type="ECO:0000313" key="3">
    <source>
        <dbReference type="EMBL" id="MEY1662532.1"/>
    </source>
</evidence>
<proteinExistence type="inferred from homology"/>